<proteinExistence type="predicted"/>
<keyword evidence="2" id="KW-1185">Reference proteome</keyword>
<gene>
    <name evidence="1" type="ORF">MENTE1834_LOCUS25778</name>
</gene>
<dbReference type="EMBL" id="CAVMJV010000036">
    <property type="protein sequence ID" value="CAK5078708.1"/>
    <property type="molecule type" value="Genomic_DNA"/>
</dbReference>
<reference evidence="1" key="1">
    <citation type="submission" date="2023-11" db="EMBL/GenBank/DDBJ databases">
        <authorList>
            <person name="Poullet M."/>
        </authorList>
    </citation>
    <scope>NUCLEOTIDE SEQUENCE</scope>
    <source>
        <strain evidence="1">E1834</strain>
    </source>
</reference>
<evidence type="ECO:0000313" key="2">
    <source>
        <dbReference type="Proteomes" id="UP001497535"/>
    </source>
</evidence>
<name>A0ACB0ZI80_MELEN</name>
<accession>A0ACB0ZI80</accession>
<organism evidence="1 2">
    <name type="scientific">Meloidogyne enterolobii</name>
    <name type="common">Root-knot nematode worm</name>
    <name type="synonym">Meloidogyne mayaguensis</name>
    <dbReference type="NCBI Taxonomy" id="390850"/>
    <lineage>
        <taxon>Eukaryota</taxon>
        <taxon>Metazoa</taxon>
        <taxon>Ecdysozoa</taxon>
        <taxon>Nematoda</taxon>
        <taxon>Chromadorea</taxon>
        <taxon>Rhabditida</taxon>
        <taxon>Tylenchina</taxon>
        <taxon>Tylenchomorpha</taxon>
        <taxon>Tylenchoidea</taxon>
        <taxon>Meloidogynidae</taxon>
        <taxon>Meloidogyninae</taxon>
        <taxon>Meloidogyne</taxon>
    </lineage>
</organism>
<protein>
    <submittedName>
        <fullName evidence="1">Uncharacterized protein</fullName>
    </submittedName>
</protein>
<sequence>MEEQKQLRILCFHGYRQSAEIFQRKSGALRKALKNRAKFEFISAPFTINNLNGEEEEEEKKEGRAWWFSNREQRSFSSREICTIADGFEESIKYTLEFIKNKGPFDGFLGFSQGASFIYLLFASNPSLNIRFVILFSGFKSLSSFHNQFNFVKICVKSLHIWGLNDEFLNMPILQVFTNIASKSIPSEFSQATKIIANLTGKKENSVMVGKYFFYFLNFSKVLVNAGNVGCFGSSNDPFIYAELQSIGGFTDPNKVTGEMTKLFTEHFGVPGNRVYMKLTGPDANQIACDGKLKG</sequence>
<dbReference type="Proteomes" id="UP001497535">
    <property type="component" value="Unassembled WGS sequence"/>
</dbReference>
<evidence type="ECO:0000313" key="1">
    <source>
        <dbReference type="EMBL" id="CAK5078708.1"/>
    </source>
</evidence>
<comment type="caution">
    <text evidence="1">The sequence shown here is derived from an EMBL/GenBank/DDBJ whole genome shotgun (WGS) entry which is preliminary data.</text>
</comment>